<dbReference type="AlphaFoldDB" id="A0A8K1LD16"/>
<feature type="compositionally biased region" description="Basic and acidic residues" evidence="1">
    <location>
        <begin position="114"/>
        <end position="126"/>
    </location>
</feature>
<evidence type="ECO:0000313" key="3">
    <source>
        <dbReference type="Proteomes" id="UP000796761"/>
    </source>
</evidence>
<reference evidence="2" key="1">
    <citation type="submission" date="2019-04" db="EMBL/GenBank/DDBJ databases">
        <title>Genome assembly of Zosterops borbonicus 15179.</title>
        <authorList>
            <person name="Leroy T."/>
            <person name="Anselmetti Y."/>
            <person name="Tilak M.-K."/>
            <person name="Nabholz B."/>
        </authorList>
    </citation>
    <scope>NUCLEOTIDE SEQUENCE</scope>
    <source>
        <strain evidence="2">HGM_15179</strain>
        <tissue evidence="2">Muscle</tissue>
    </source>
</reference>
<accession>A0A8K1LD16</accession>
<sequence length="134" mass="14329">MEQIQRANRLYSSDTIFLKATLLIPSVPEPRDLPGDTPGDIPGDTPGDVPGDTPGALPVPGPSRHDLSASDFLRRLDAEIGRSKEAAAQRLQGQETSGDIRDTGDTRNGTPRTLRGDIGDIRDTKNRTLGTPGM</sequence>
<comment type="caution">
    <text evidence="2">The sequence shown here is derived from an EMBL/GenBank/DDBJ whole genome shotgun (WGS) entry which is preliminary data.</text>
</comment>
<keyword evidence="3" id="KW-1185">Reference proteome</keyword>
<feature type="compositionally biased region" description="Basic and acidic residues" evidence="1">
    <location>
        <begin position="63"/>
        <end position="87"/>
    </location>
</feature>
<dbReference type="OrthoDB" id="2107166at2759"/>
<dbReference type="Proteomes" id="UP000796761">
    <property type="component" value="Unassembled WGS sequence"/>
</dbReference>
<dbReference type="EMBL" id="SWJQ01001098">
    <property type="protein sequence ID" value="TRZ09332.1"/>
    <property type="molecule type" value="Genomic_DNA"/>
</dbReference>
<proteinExistence type="predicted"/>
<name>A0A8K1LD16_9PASS</name>
<evidence type="ECO:0008006" key="4">
    <source>
        <dbReference type="Google" id="ProtNLM"/>
    </source>
</evidence>
<evidence type="ECO:0000313" key="2">
    <source>
        <dbReference type="EMBL" id="TRZ09332.1"/>
    </source>
</evidence>
<feature type="region of interest" description="Disordered" evidence="1">
    <location>
        <begin position="26"/>
        <end position="134"/>
    </location>
</feature>
<evidence type="ECO:0000256" key="1">
    <source>
        <dbReference type="SAM" id="MobiDB-lite"/>
    </source>
</evidence>
<protein>
    <recommendedName>
        <fullName evidence="4">LysM and peptidoglycan-binding domain-containing protein 1</fullName>
    </recommendedName>
</protein>
<gene>
    <name evidence="2" type="ORF">HGM15179_017777</name>
</gene>
<organism evidence="2 3">
    <name type="scientific">Zosterops borbonicus</name>
    <dbReference type="NCBI Taxonomy" id="364589"/>
    <lineage>
        <taxon>Eukaryota</taxon>
        <taxon>Metazoa</taxon>
        <taxon>Chordata</taxon>
        <taxon>Craniata</taxon>
        <taxon>Vertebrata</taxon>
        <taxon>Euteleostomi</taxon>
        <taxon>Archelosauria</taxon>
        <taxon>Archosauria</taxon>
        <taxon>Dinosauria</taxon>
        <taxon>Saurischia</taxon>
        <taxon>Theropoda</taxon>
        <taxon>Coelurosauria</taxon>
        <taxon>Aves</taxon>
        <taxon>Neognathae</taxon>
        <taxon>Neoaves</taxon>
        <taxon>Telluraves</taxon>
        <taxon>Australaves</taxon>
        <taxon>Passeriformes</taxon>
        <taxon>Sylvioidea</taxon>
        <taxon>Zosteropidae</taxon>
        <taxon>Zosterops</taxon>
    </lineage>
</organism>